<sequence>MGRSPCCEKVGLKKGPWTPEEDQKLLSYIEEHGHGSWRALPGKAGLQRCGKSCRLRWTNYLRPDIKRGKFSMQEEQIIIQLHALLGNRSAANLNHMAQWESARLEAEARLVRESKLRSTPPPPPPPPPHVAMPMAASPSLQALRAWQSVWSKPATNSVDLESPTSTLSFSENNMMPQIMSTMATEEDGSREEADWKGYKKSGLSFSLDTAAIFSSAEASSWLTGPIGGGFGHGFSGMIMGRADQGNSTEDYADSDNACGSCVDVEDGDGGGEENKNYWSSILNLVNSSSPPNSPASVFLCGQPPEP</sequence>
<proteinExistence type="predicted"/>
<dbReference type="InterPro" id="IPR009057">
    <property type="entry name" value="Homeodomain-like_sf"/>
</dbReference>
<comment type="subcellular location">
    <subcellularLocation>
        <location evidence="1">Nucleus</location>
    </subcellularLocation>
</comment>
<keyword evidence="2" id="KW-0238">DNA-binding</keyword>
<comment type="caution">
    <text evidence="6">The sequence shown here is derived from an EMBL/GenBank/DDBJ whole genome shotgun (WGS) entry which is preliminary data.</text>
</comment>
<dbReference type="InterPro" id="IPR001005">
    <property type="entry name" value="SANT/Myb"/>
</dbReference>
<dbReference type="PANTHER" id="PTHR10641:SF1328">
    <property type="entry name" value="TRANSCRIPTION FACTOR MYB34"/>
    <property type="match status" value="1"/>
</dbReference>
<evidence type="ECO:0000313" key="7">
    <source>
        <dbReference type="Proteomes" id="UP001412067"/>
    </source>
</evidence>
<dbReference type="PROSITE" id="PS50090">
    <property type="entry name" value="MYB_LIKE"/>
    <property type="match status" value="1"/>
</dbReference>
<dbReference type="CDD" id="cd00167">
    <property type="entry name" value="SANT"/>
    <property type="match status" value="1"/>
</dbReference>
<dbReference type="SMART" id="SM00717">
    <property type="entry name" value="SANT"/>
    <property type="match status" value="1"/>
</dbReference>
<reference evidence="6 7" key="1">
    <citation type="journal article" date="2022" name="Nat. Plants">
        <title>Genomes of leafy and leafless Platanthera orchids illuminate the evolution of mycoheterotrophy.</title>
        <authorList>
            <person name="Li M.H."/>
            <person name="Liu K.W."/>
            <person name="Li Z."/>
            <person name="Lu H.C."/>
            <person name="Ye Q.L."/>
            <person name="Zhang D."/>
            <person name="Wang J.Y."/>
            <person name="Li Y.F."/>
            <person name="Zhong Z.M."/>
            <person name="Liu X."/>
            <person name="Yu X."/>
            <person name="Liu D.K."/>
            <person name="Tu X.D."/>
            <person name="Liu B."/>
            <person name="Hao Y."/>
            <person name="Liao X.Y."/>
            <person name="Jiang Y.T."/>
            <person name="Sun W.H."/>
            <person name="Chen J."/>
            <person name="Chen Y.Q."/>
            <person name="Ai Y."/>
            <person name="Zhai J.W."/>
            <person name="Wu S.S."/>
            <person name="Zhou Z."/>
            <person name="Hsiao Y.Y."/>
            <person name="Wu W.L."/>
            <person name="Chen Y.Y."/>
            <person name="Lin Y.F."/>
            <person name="Hsu J.L."/>
            <person name="Li C.Y."/>
            <person name="Wang Z.W."/>
            <person name="Zhao X."/>
            <person name="Zhong W.Y."/>
            <person name="Ma X.K."/>
            <person name="Ma L."/>
            <person name="Huang J."/>
            <person name="Chen G.Z."/>
            <person name="Huang M.Z."/>
            <person name="Huang L."/>
            <person name="Peng D.H."/>
            <person name="Luo Y.B."/>
            <person name="Zou S.Q."/>
            <person name="Chen S.P."/>
            <person name="Lan S."/>
            <person name="Tsai W.C."/>
            <person name="Van de Peer Y."/>
            <person name="Liu Z.J."/>
        </authorList>
    </citation>
    <scope>NUCLEOTIDE SEQUENCE [LARGE SCALE GENOMIC DNA]</scope>
    <source>
        <strain evidence="6">Lor288</strain>
    </source>
</reference>
<dbReference type="Gene3D" id="1.10.10.60">
    <property type="entry name" value="Homeodomain-like"/>
    <property type="match status" value="1"/>
</dbReference>
<evidence type="ECO:0000256" key="1">
    <source>
        <dbReference type="ARBA" id="ARBA00004123"/>
    </source>
</evidence>
<dbReference type="PANTHER" id="PTHR10641">
    <property type="entry name" value="MYB FAMILY TRANSCRIPTION FACTOR"/>
    <property type="match status" value="1"/>
</dbReference>
<dbReference type="InterPro" id="IPR017930">
    <property type="entry name" value="Myb_dom"/>
</dbReference>
<evidence type="ECO:0000259" key="5">
    <source>
        <dbReference type="PROSITE" id="PS51294"/>
    </source>
</evidence>
<keyword evidence="3" id="KW-0539">Nucleus</keyword>
<dbReference type="Pfam" id="PF00249">
    <property type="entry name" value="Myb_DNA-binding"/>
    <property type="match status" value="1"/>
</dbReference>
<dbReference type="SUPFAM" id="SSF46689">
    <property type="entry name" value="Homeodomain-like"/>
    <property type="match status" value="1"/>
</dbReference>
<evidence type="ECO:0000259" key="4">
    <source>
        <dbReference type="PROSITE" id="PS50090"/>
    </source>
</evidence>
<dbReference type="PROSITE" id="PS51294">
    <property type="entry name" value="HTH_MYB"/>
    <property type="match status" value="1"/>
</dbReference>
<name>A0ABR2LIC4_9ASPA</name>
<dbReference type="EMBL" id="JBBWWR010000019">
    <property type="protein sequence ID" value="KAK8941653.1"/>
    <property type="molecule type" value="Genomic_DNA"/>
</dbReference>
<feature type="domain" description="HTH myb-type" evidence="5">
    <location>
        <begin position="9"/>
        <end position="65"/>
    </location>
</feature>
<evidence type="ECO:0000256" key="2">
    <source>
        <dbReference type="ARBA" id="ARBA00023125"/>
    </source>
</evidence>
<gene>
    <name evidence="6" type="primary">MYB4</name>
    <name evidence="6" type="ORF">KSP40_PGU002379</name>
</gene>
<evidence type="ECO:0000256" key="3">
    <source>
        <dbReference type="ARBA" id="ARBA00023242"/>
    </source>
</evidence>
<evidence type="ECO:0000313" key="6">
    <source>
        <dbReference type="EMBL" id="KAK8941653.1"/>
    </source>
</evidence>
<accession>A0ABR2LIC4</accession>
<dbReference type="InterPro" id="IPR015495">
    <property type="entry name" value="Myb_TF_plants"/>
</dbReference>
<organism evidence="6 7">
    <name type="scientific">Platanthera guangdongensis</name>
    <dbReference type="NCBI Taxonomy" id="2320717"/>
    <lineage>
        <taxon>Eukaryota</taxon>
        <taxon>Viridiplantae</taxon>
        <taxon>Streptophyta</taxon>
        <taxon>Embryophyta</taxon>
        <taxon>Tracheophyta</taxon>
        <taxon>Spermatophyta</taxon>
        <taxon>Magnoliopsida</taxon>
        <taxon>Liliopsida</taxon>
        <taxon>Asparagales</taxon>
        <taxon>Orchidaceae</taxon>
        <taxon>Orchidoideae</taxon>
        <taxon>Orchideae</taxon>
        <taxon>Orchidinae</taxon>
        <taxon>Platanthera</taxon>
    </lineage>
</organism>
<protein>
    <submittedName>
        <fullName evidence="6">Myb-related protein Myb4</fullName>
    </submittedName>
</protein>
<keyword evidence="7" id="KW-1185">Reference proteome</keyword>
<dbReference type="Proteomes" id="UP001412067">
    <property type="component" value="Unassembled WGS sequence"/>
</dbReference>
<feature type="domain" description="Myb-like" evidence="4">
    <location>
        <begin position="9"/>
        <end position="61"/>
    </location>
</feature>